<comment type="caution">
    <text evidence="1">The sequence shown here is derived from an EMBL/GenBank/DDBJ whole genome shotgun (WGS) entry which is preliminary data.</text>
</comment>
<gene>
    <name evidence="1" type="ORF">L6452_38794</name>
</gene>
<name>A0ACB8XQ11_ARCLA</name>
<organism evidence="1 2">
    <name type="scientific">Arctium lappa</name>
    <name type="common">Greater burdock</name>
    <name type="synonym">Lappa major</name>
    <dbReference type="NCBI Taxonomy" id="4217"/>
    <lineage>
        <taxon>Eukaryota</taxon>
        <taxon>Viridiplantae</taxon>
        <taxon>Streptophyta</taxon>
        <taxon>Embryophyta</taxon>
        <taxon>Tracheophyta</taxon>
        <taxon>Spermatophyta</taxon>
        <taxon>Magnoliopsida</taxon>
        <taxon>eudicotyledons</taxon>
        <taxon>Gunneridae</taxon>
        <taxon>Pentapetalae</taxon>
        <taxon>asterids</taxon>
        <taxon>campanulids</taxon>
        <taxon>Asterales</taxon>
        <taxon>Asteraceae</taxon>
        <taxon>Carduoideae</taxon>
        <taxon>Cardueae</taxon>
        <taxon>Arctiinae</taxon>
        <taxon>Arctium</taxon>
    </lineage>
</organism>
<evidence type="ECO:0000313" key="1">
    <source>
        <dbReference type="EMBL" id="KAI3672697.1"/>
    </source>
</evidence>
<keyword evidence="2" id="KW-1185">Reference proteome</keyword>
<evidence type="ECO:0000313" key="2">
    <source>
        <dbReference type="Proteomes" id="UP001055879"/>
    </source>
</evidence>
<reference evidence="1 2" key="2">
    <citation type="journal article" date="2022" name="Mol. Ecol. Resour.">
        <title>The genomes of chicory, endive, great burdock and yacon provide insights into Asteraceae paleo-polyploidization history and plant inulin production.</title>
        <authorList>
            <person name="Fan W."/>
            <person name="Wang S."/>
            <person name="Wang H."/>
            <person name="Wang A."/>
            <person name="Jiang F."/>
            <person name="Liu H."/>
            <person name="Zhao H."/>
            <person name="Xu D."/>
            <person name="Zhang Y."/>
        </authorList>
    </citation>
    <scope>NUCLEOTIDE SEQUENCE [LARGE SCALE GENOMIC DNA]</scope>
    <source>
        <strain evidence="2">cv. Niubang</strain>
    </source>
</reference>
<dbReference type="Proteomes" id="UP001055879">
    <property type="component" value="Linkage Group LG15"/>
</dbReference>
<accession>A0ACB8XQ11</accession>
<proteinExistence type="predicted"/>
<sequence>MSVQDTQQVYASILIRKAQVCVSSSLRKAFKVSFCVSACIRKVRFALPPSYAKSVLRIRLHPKSSSLRFCLHTQSILCASVFTCKTQFACQSSQTKSCHNTQSSSLCFTFKTQSRSLRFSLHTQSSYLRPLLDTQRSTLRKLNT</sequence>
<reference evidence="2" key="1">
    <citation type="journal article" date="2022" name="Mol. Ecol. Resour.">
        <title>The genomes of chicory, endive, great burdock and yacon provide insights into Asteraceae palaeo-polyploidization history and plant inulin production.</title>
        <authorList>
            <person name="Fan W."/>
            <person name="Wang S."/>
            <person name="Wang H."/>
            <person name="Wang A."/>
            <person name="Jiang F."/>
            <person name="Liu H."/>
            <person name="Zhao H."/>
            <person name="Xu D."/>
            <person name="Zhang Y."/>
        </authorList>
    </citation>
    <scope>NUCLEOTIDE SEQUENCE [LARGE SCALE GENOMIC DNA]</scope>
    <source>
        <strain evidence="2">cv. Niubang</strain>
    </source>
</reference>
<dbReference type="EMBL" id="CM042061">
    <property type="protein sequence ID" value="KAI3672697.1"/>
    <property type="molecule type" value="Genomic_DNA"/>
</dbReference>
<protein>
    <submittedName>
        <fullName evidence="1">Uncharacterized protein</fullName>
    </submittedName>
</protein>